<accession>A0A5A5TZ76</accession>
<comment type="caution">
    <text evidence="1">The sequence shown here is derived from an EMBL/GenBank/DDBJ whole genome shotgun (WGS) entry which is preliminary data.</text>
</comment>
<proteinExistence type="predicted"/>
<evidence type="ECO:0000313" key="1">
    <source>
        <dbReference type="EMBL" id="GDZ83439.1"/>
    </source>
</evidence>
<dbReference type="InterPro" id="IPR027417">
    <property type="entry name" value="P-loop_NTPase"/>
</dbReference>
<dbReference type="SUPFAM" id="SSF52540">
    <property type="entry name" value="P-loop containing nucleoside triphosphate hydrolases"/>
    <property type="match status" value="1"/>
</dbReference>
<sequence length="843" mass="95526">MKLAVPFKAVKDNILLTQDNEAWAYFNIEALSISDNDEEGISKRQTQLSLLFDRLADFEDFELRLYNRDLDLVNRYKELQPSLATDMGDTPVQMIVDEISAITATGVSQTIERFVLGVKLHNQNASKVIKQAKNAMNNFVDELAGWFNYEKPFDEKLFNDFGLSEKQAYEKVGYLDHTRRLTTDELVHLMRNNFIQGQLHNFRKVGQERDIFKLSDTVIDDGAVSGYVKLVNDDKVRYVAKLVLSTTPENITGFHLFRLVQNMSYPIDINLKAHYYKSEGIYGLSVRAGQSLKTASNNVKERYQAEGFSSSKDDNTVEIAEVLNDHISEKKNFFSTLVTFTVSAEDIETLHDRVDNLIEFFKSMDVIIVKPIGEQKRLFYYDLMGSDVSQNRYWVQLLTSEGIGELLFAVNQQVGSNIGFYIGRGAPKTVANSTQDALDSSKRLVFFNPLITNEILDGSTSTTSPNIMITGKTGRGKSYLTKIILKIIQLSNARAIYFDPKQEMRKWYTAVLNDQNFKADYPDEYALLNNVRFVTLDVSDNKNYGVLDPFIVIDVRHTMGQTHSGEESLKATVQEIFKQIYRDYGSLIAETELDLAINKIIQKRQAGETVGMLDVIEELAQNEDDDVKHLAKFLSGKVTRSSLSLVFSHGESEGLKLNNRITILETAGLTLPQHDKSTQDYTEFEVASMIVMTVLGVFSRTFATRDYDEKTVEIFDEAWTFTTSDIGSRIFNEMARIGRSANNLLIPVTQSVHDVKSDNFGVLFAFDEDKEQPDILKHVGLPVNDDNIKELGNMVMGQCFMKDIYGRVEKITIDEPLVAMQRAYQTVKAGDTAQAEKAYRLVC</sequence>
<protein>
    <recommendedName>
        <fullName evidence="3">DUF87 domain-containing protein</fullName>
    </recommendedName>
</protein>
<dbReference type="RefSeq" id="WP_149334032.1">
    <property type="nucleotide sequence ID" value="NZ_BJJW01000004.1"/>
</dbReference>
<gene>
    <name evidence="1" type="primary">yddE_2</name>
    <name evidence="1" type="ORF">LCIT_06810</name>
</gene>
<reference evidence="1 2" key="1">
    <citation type="submission" date="2019-04" db="EMBL/GenBank/DDBJ databases">
        <title>A pseudo-fructophilic Leuconostoc citreum strain F192-5 isolated from peel of satsuma mandarin: the first report for isolation and characterization of strain-dependent fructophilic-like characteristics.</title>
        <authorList>
            <person name="Maeno S."/>
            <person name="Tanizawa Y."/>
            <person name="Kajikawa A."/>
            <person name="Kanesaki Y."/>
            <person name="Kubota E."/>
            <person name="Arita M."/>
            <person name="Leon D."/>
            <person name="Endo A."/>
        </authorList>
    </citation>
    <scope>NUCLEOTIDE SEQUENCE [LARGE SCALE GENOMIC DNA]</scope>
    <source>
        <strain evidence="1 2">F192-5</strain>
    </source>
</reference>
<dbReference type="PANTHER" id="PTHR30121:SF6">
    <property type="entry name" value="SLR6007 PROTEIN"/>
    <property type="match status" value="1"/>
</dbReference>
<dbReference type="Proteomes" id="UP000323274">
    <property type="component" value="Unassembled WGS sequence"/>
</dbReference>
<dbReference type="PIRSF" id="PIRSF015040">
    <property type="entry name" value="ATPase_SAG2001_prd"/>
    <property type="match status" value="1"/>
</dbReference>
<name>A0A5A5TZ76_LEUCI</name>
<dbReference type="PANTHER" id="PTHR30121">
    <property type="entry name" value="UNCHARACTERIZED PROTEIN YJGR-RELATED"/>
    <property type="match status" value="1"/>
</dbReference>
<organism evidence="1 2">
    <name type="scientific">Leuconostoc citreum</name>
    <dbReference type="NCBI Taxonomy" id="33964"/>
    <lineage>
        <taxon>Bacteria</taxon>
        <taxon>Bacillati</taxon>
        <taxon>Bacillota</taxon>
        <taxon>Bacilli</taxon>
        <taxon>Lactobacillales</taxon>
        <taxon>Lactobacillaceae</taxon>
        <taxon>Leuconostoc</taxon>
    </lineage>
</organism>
<dbReference type="InterPro" id="IPR016628">
    <property type="entry name" value="ATPase_SAG2001_prd"/>
</dbReference>
<dbReference type="AlphaFoldDB" id="A0A5A5TZ76"/>
<evidence type="ECO:0000313" key="2">
    <source>
        <dbReference type="Proteomes" id="UP000323274"/>
    </source>
</evidence>
<dbReference type="InterPro" id="IPR051162">
    <property type="entry name" value="T4SS_component"/>
</dbReference>
<evidence type="ECO:0008006" key="3">
    <source>
        <dbReference type="Google" id="ProtNLM"/>
    </source>
</evidence>
<dbReference type="Gene3D" id="3.40.50.300">
    <property type="entry name" value="P-loop containing nucleotide triphosphate hydrolases"/>
    <property type="match status" value="2"/>
</dbReference>
<dbReference type="Pfam" id="PF12846">
    <property type="entry name" value="AAA_10"/>
    <property type="match status" value="1"/>
</dbReference>
<dbReference type="EMBL" id="BJJW01000004">
    <property type="protein sequence ID" value="GDZ83439.1"/>
    <property type="molecule type" value="Genomic_DNA"/>
</dbReference>